<evidence type="ECO:0000313" key="3">
    <source>
        <dbReference type="EMBL" id="MFI6497711.1"/>
    </source>
</evidence>
<feature type="region of interest" description="Disordered" evidence="1">
    <location>
        <begin position="1"/>
        <end position="49"/>
    </location>
</feature>
<reference evidence="3 4" key="1">
    <citation type="submission" date="2024-10" db="EMBL/GenBank/DDBJ databases">
        <title>The Natural Products Discovery Center: Release of the First 8490 Sequenced Strains for Exploring Actinobacteria Biosynthetic Diversity.</title>
        <authorList>
            <person name="Kalkreuter E."/>
            <person name="Kautsar S.A."/>
            <person name="Yang D."/>
            <person name="Bader C.D."/>
            <person name="Teijaro C.N."/>
            <person name="Fluegel L."/>
            <person name="Davis C.M."/>
            <person name="Simpson J.R."/>
            <person name="Lauterbach L."/>
            <person name="Steele A.D."/>
            <person name="Gui C."/>
            <person name="Meng S."/>
            <person name="Li G."/>
            <person name="Viehrig K."/>
            <person name="Ye F."/>
            <person name="Su P."/>
            <person name="Kiefer A.F."/>
            <person name="Nichols A."/>
            <person name="Cepeda A.J."/>
            <person name="Yan W."/>
            <person name="Fan B."/>
            <person name="Jiang Y."/>
            <person name="Adhikari A."/>
            <person name="Zheng C.-J."/>
            <person name="Schuster L."/>
            <person name="Cowan T.M."/>
            <person name="Smanski M.J."/>
            <person name="Chevrette M.G."/>
            <person name="De Carvalho L.P.S."/>
            <person name="Shen B."/>
        </authorList>
    </citation>
    <scope>NUCLEOTIDE SEQUENCE [LARGE SCALE GENOMIC DNA]</scope>
    <source>
        <strain evidence="3 4">NPDC050545</strain>
    </source>
</reference>
<dbReference type="Gene3D" id="3.40.50.300">
    <property type="entry name" value="P-loop containing nucleotide triphosphate hydrolases"/>
    <property type="match status" value="1"/>
</dbReference>
<name>A0ABW7YPW4_9ACTN</name>
<dbReference type="InterPro" id="IPR050678">
    <property type="entry name" value="DNA_Partitioning_ATPase"/>
</dbReference>
<dbReference type="Proteomes" id="UP001612741">
    <property type="component" value="Unassembled WGS sequence"/>
</dbReference>
<feature type="domain" description="AAA" evidence="2">
    <location>
        <begin position="54"/>
        <end position="230"/>
    </location>
</feature>
<dbReference type="PANTHER" id="PTHR13696:SF99">
    <property type="entry name" value="COBYRINIC ACID AC-DIAMIDE SYNTHASE"/>
    <property type="match status" value="1"/>
</dbReference>
<accession>A0ABW7YPW4</accession>
<feature type="compositionally biased region" description="Polar residues" evidence="1">
    <location>
        <begin position="1"/>
        <end position="12"/>
    </location>
</feature>
<evidence type="ECO:0000256" key="1">
    <source>
        <dbReference type="SAM" id="MobiDB-lite"/>
    </source>
</evidence>
<comment type="caution">
    <text evidence="3">The sequence shown here is derived from an EMBL/GenBank/DDBJ whole genome shotgun (WGS) entry which is preliminary data.</text>
</comment>
<dbReference type="Pfam" id="PF13614">
    <property type="entry name" value="AAA_31"/>
    <property type="match status" value="1"/>
</dbReference>
<proteinExistence type="predicted"/>
<keyword evidence="4" id="KW-1185">Reference proteome</keyword>
<dbReference type="CDD" id="cd02042">
    <property type="entry name" value="ParAB_family"/>
    <property type="match status" value="1"/>
</dbReference>
<organism evidence="3 4">
    <name type="scientific">Nonomuraea typhae</name>
    <dbReference type="NCBI Taxonomy" id="2603600"/>
    <lineage>
        <taxon>Bacteria</taxon>
        <taxon>Bacillati</taxon>
        <taxon>Actinomycetota</taxon>
        <taxon>Actinomycetes</taxon>
        <taxon>Streptosporangiales</taxon>
        <taxon>Streptosporangiaceae</taxon>
        <taxon>Nonomuraea</taxon>
    </lineage>
</organism>
<dbReference type="RefSeq" id="WP_397080737.1">
    <property type="nucleotide sequence ID" value="NZ_JBITGY010000002.1"/>
</dbReference>
<evidence type="ECO:0000313" key="4">
    <source>
        <dbReference type="Proteomes" id="UP001612741"/>
    </source>
</evidence>
<dbReference type="EMBL" id="JBITGY010000002">
    <property type="protein sequence ID" value="MFI6497711.1"/>
    <property type="molecule type" value="Genomic_DNA"/>
</dbReference>
<dbReference type="SUPFAM" id="SSF52540">
    <property type="entry name" value="P-loop containing nucleoside triphosphate hydrolases"/>
    <property type="match status" value="1"/>
</dbReference>
<dbReference type="PANTHER" id="PTHR13696">
    <property type="entry name" value="P-LOOP CONTAINING NUCLEOSIDE TRIPHOSPHATE HYDROLASE"/>
    <property type="match status" value="1"/>
</dbReference>
<dbReference type="InterPro" id="IPR025669">
    <property type="entry name" value="AAA_dom"/>
</dbReference>
<gene>
    <name evidence="3" type="ORF">ACIBG2_10015</name>
</gene>
<evidence type="ECO:0000259" key="2">
    <source>
        <dbReference type="Pfam" id="PF13614"/>
    </source>
</evidence>
<dbReference type="InterPro" id="IPR027417">
    <property type="entry name" value="P-loop_NTPase"/>
</dbReference>
<protein>
    <submittedName>
        <fullName evidence="3">ParA family protein</fullName>
    </submittedName>
</protein>
<sequence length="313" mass="33649">MTSKTNGSTPGTPDNPWGDTKTATPTSGVNLGPTRRPRPVFPEPAPREVHGPARVVAMVNQKGGVGKTTTTINLGAALVEYGLKVLLVDFDPQGALSVGLGINPHQLDLTVYNLLMDSSVTAQDVLLETGVEGLDLLPSNIDLSAAEVQLVTEVAREQILGRTLKPLLPYYDVCLIDCQPSLGLLTVNALTCAHGVMVPLECEFFALRGVALLMDTIAKVQERLNDELEIEGLLATMYDARTLHGREVLARVVEAFGDKVFHTVINRTVRFPDATVAGEPITTFDPSSLGATAYRELAREVLSRWPAPATMAR</sequence>